<feature type="transmembrane region" description="Helical" evidence="1">
    <location>
        <begin position="81"/>
        <end position="105"/>
    </location>
</feature>
<feature type="chain" id="PRO_5015570763" description="Transmembrane protein" evidence="2">
    <location>
        <begin position="24"/>
        <end position="143"/>
    </location>
</feature>
<keyword evidence="1" id="KW-0812">Transmembrane</keyword>
<evidence type="ECO:0000256" key="1">
    <source>
        <dbReference type="SAM" id="Phobius"/>
    </source>
</evidence>
<name>A0A2U1QFQ7_ARTAN</name>
<dbReference type="AlphaFoldDB" id="A0A2U1QFQ7"/>
<gene>
    <name evidence="3" type="ORF">CTI12_AA037970</name>
</gene>
<keyword evidence="1" id="KW-0472">Membrane</keyword>
<proteinExistence type="predicted"/>
<sequence length="143" mass="16024">MAATHHLLVILVLLLLTFTGTTTTKVTALAHKNNSNQTLAGVPIPRKLLYEEVGPGASMVDNGGVVGNTRDTWRIVVSVHFVVWMICASVHFVVWMICVSVHILFMLTGMIGSRDVVLLYIWMIYVYGIMFSMYARVVYLMYV</sequence>
<dbReference type="EMBL" id="PKPP01000158">
    <property type="protein sequence ID" value="PWA96803.1"/>
    <property type="molecule type" value="Genomic_DNA"/>
</dbReference>
<evidence type="ECO:0008006" key="5">
    <source>
        <dbReference type="Google" id="ProtNLM"/>
    </source>
</evidence>
<evidence type="ECO:0000313" key="3">
    <source>
        <dbReference type="EMBL" id="PWA96803.1"/>
    </source>
</evidence>
<keyword evidence="1" id="KW-1133">Transmembrane helix</keyword>
<dbReference type="Proteomes" id="UP000245207">
    <property type="component" value="Unassembled WGS sequence"/>
</dbReference>
<comment type="caution">
    <text evidence="3">The sequence shown here is derived from an EMBL/GenBank/DDBJ whole genome shotgun (WGS) entry which is preliminary data.</text>
</comment>
<evidence type="ECO:0000313" key="4">
    <source>
        <dbReference type="Proteomes" id="UP000245207"/>
    </source>
</evidence>
<reference evidence="3 4" key="1">
    <citation type="journal article" date="2018" name="Mol. Plant">
        <title>The genome of Artemisia annua provides insight into the evolution of Asteraceae family and artemisinin biosynthesis.</title>
        <authorList>
            <person name="Shen Q."/>
            <person name="Zhang L."/>
            <person name="Liao Z."/>
            <person name="Wang S."/>
            <person name="Yan T."/>
            <person name="Shi P."/>
            <person name="Liu M."/>
            <person name="Fu X."/>
            <person name="Pan Q."/>
            <person name="Wang Y."/>
            <person name="Lv Z."/>
            <person name="Lu X."/>
            <person name="Zhang F."/>
            <person name="Jiang W."/>
            <person name="Ma Y."/>
            <person name="Chen M."/>
            <person name="Hao X."/>
            <person name="Li L."/>
            <person name="Tang Y."/>
            <person name="Lv G."/>
            <person name="Zhou Y."/>
            <person name="Sun X."/>
            <person name="Brodelius P.E."/>
            <person name="Rose J.K.C."/>
            <person name="Tang K."/>
        </authorList>
    </citation>
    <scope>NUCLEOTIDE SEQUENCE [LARGE SCALE GENOMIC DNA]</scope>
    <source>
        <strain evidence="4">cv. Huhao1</strain>
        <tissue evidence="3">Leaf</tissue>
    </source>
</reference>
<evidence type="ECO:0000256" key="2">
    <source>
        <dbReference type="SAM" id="SignalP"/>
    </source>
</evidence>
<protein>
    <recommendedName>
        <fullName evidence="5">Transmembrane protein</fullName>
    </recommendedName>
</protein>
<feature type="transmembrane region" description="Helical" evidence="1">
    <location>
        <begin position="117"/>
        <end position="142"/>
    </location>
</feature>
<feature type="signal peptide" evidence="2">
    <location>
        <begin position="1"/>
        <end position="23"/>
    </location>
</feature>
<accession>A0A2U1QFQ7</accession>
<organism evidence="3 4">
    <name type="scientific">Artemisia annua</name>
    <name type="common">Sweet wormwood</name>
    <dbReference type="NCBI Taxonomy" id="35608"/>
    <lineage>
        <taxon>Eukaryota</taxon>
        <taxon>Viridiplantae</taxon>
        <taxon>Streptophyta</taxon>
        <taxon>Embryophyta</taxon>
        <taxon>Tracheophyta</taxon>
        <taxon>Spermatophyta</taxon>
        <taxon>Magnoliopsida</taxon>
        <taxon>eudicotyledons</taxon>
        <taxon>Gunneridae</taxon>
        <taxon>Pentapetalae</taxon>
        <taxon>asterids</taxon>
        <taxon>campanulids</taxon>
        <taxon>Asterales</taxon>
        <taxon>Asteraceae</taxon>
        <taxon>Asteroideae</taxon>
        <taxon>Anthemideae</taxon>
        <taxon>Artemisiinae</taxon>
        <taxon>Artemisia</taxon>
    </lineage>
</organism>
<keyword evidence="4" id="KW-1185">Reference proteome</keyword>
<keyword evidence="2" id="KW-0732">Signal</keyword>